<gene>
    <name evidence="1" type="ORF">FEM48_Zijuj08G0202500</name>
</gene>
<organism evidence="1 2">
    <name type="scientific">Ziziphus jujuba var. spinosa</name>
    <dbReference type="NCBI Taxonomy" id="714518"/>
    <lineage>
        <taxon>Eukaryota</taxon>
        <taxon>Viridiplantae</taxon>
        <taxon>Streptophyta</taxon>
        <taxon>Embryophyta</taxon>
        <taxon>Tracheophyta</taxon>
        <taxon>Spermatophyta</taxon>
        <taxon>Magnoliopsida</taxon>
        <taxon>eudicotyledons</taxon>
        <taxon>Gunneridae</taxon>
        <taxon>Pentapetalae</taxon>
        <taxon>rosids</taxon>
        <taxon>fabids</taxon>
        <taxon>Rosales</taxon>
        <taxon>Rhamnaceae</taxon>
        <taxon>Paliureae</taxon>
        <taxon>Ziziphus</taxon>
    </lineage>
</organism>
<name>A0A978V158_ZIZJJ</name>
<reference evidence="1" key="1">
    <citation type="journal article" date="2021" name="Front. Plant Sci.">
        <title>Chromosome-Scale Genome Assembly for Chinese Sour Jujube and Insights Into Its Genome Evolution and Domestication Signature.</title>
        <authorList>
            <person name="Shen L.-Y."/>
            <person name="Luo H."/>
            <person name="Wang X.-L."/>
            <person name="Wang X.-M."/>
            <person name="Qiu X.-J."/>
            <person name="Liu H."/>
            <person name="Zhou S.-S."/>
            <person name="Jia K.-H."/>
            <person name="Nie S."/>
            <person name="Bao Y.-T."/>
            <person name="Zhang R.-G."/>
            <person name="Yun Q.-Z."/>
            <person name="Chai Y.-H."/>
            <person name="Lu J.-Y."/>
            <person name="Li Y."/>
            <person name="Zhao S.-W."/>
            <person name="Mao J.-F."/>
            <person name="Jia S.-G."/>
            <person name="Mao Y.-M."/>
        </authorList>
    </citation>
    <scope>NUCLEOTIDE SEQUENCE</scope>
    <source>
        <strain evidence="1">AT0</strain>
        <tissue evidence="1">Leaf</tissue>
    </source>
</reference>
<sequence length="300" mass="34627">MFSGGYYFHADTEIVNLDQIVDTVVYVYQLFNLVLLEDIQYDFFVEEDGLLDEQVTSGTSKTAIEKLKAERFLGDDEKEDLRSCFICLEEGHHPHTLFTHPNTSLQNISLKQYGIKEIRSSQGLVSSSSHPIAPRSNIPIRFPSHEILEDPLCFKNHIWYKLTEELGYSPPYTDVGKLIEEVAAIAGTLNTNMGYDVFADVEIHIVEGVDIIREKNNEKYMKTQRLLLMRRKSWEVVAYVWKRCVIGKCFLDCLANMLSMKTVVFNGFIRAILVLFVEPHTRIDSTMLKVCLRFFFFLLD</sequence>
<proteinExistence type="predicted"/>
<protein>
    <submittedName>
        <fullName evidence="1">Uncharacterized protein</fullName>
    </submittedName>
</protein>
<evidence type="ECO:0000313" key="2">
    <source>
        <dbReference type="Proteomes" id="UP000813462"/>
    </source>
</evidence>
<dbReference type="Proteomes" id="UP000813462">
    <property type="component" value="Unassembled WGS sequence"/>
</dbReference>
<dbReference type="EMBL" id="JAEACU010000008">
    <property type="protein sequence ID" value="KAH7520974.1"/>
    <property type="molecule type" value="Genomic_DNA"/>
</dbReference>
<accession>A0A978V158</accession>
<comment type="caution">
    <text evidence="1">The sequence shown here is derived from an EMBL/GenBank/DDBJ whole genome shotgun (WGS) entry which is preliminary data.</text>
</comment>
<dbReference type="AlphaFoldDB" id="A0A978V158"/>
<evidence type="ECO:0000313" key="1">
    <source>
        <dbReference type="EMBL" id="KAH7520974.1"/>
    </source>
</evidence>